<dbReference type="AlphaFoldDB" id="A0A0P0YYG7"/>
<name>A0A0P0YYG7_9HYPH</name>
<accession>A0A0P0YYG7</accession>
<keyword evidence="1" id="KW-0472">Membrane</keyword>
<sequence length="166" mass="17634">MAERRRGSGGAPVSQIADCKPLGGEAMRRSSLILKNLRLSVMDNSSAFAFSTTITGSFALLNLVAPASAVRIFAGAAGTVLAFMVAEWLALLFLRHQPDDESTSTRLFGRMMNFVSVGLALGVTTLIGHWLSGTTSWFVAGLLSSLVFILIEGLELAVAEAREADE</sequence>
<evidence type="ECO:0000313" key="2">
    <source>
        <dbReference type="EMBL" id="BAT26655.1"/>
    </source>
</evidence>
<feature type="transmembrane region" description="Helical" evidence="1">
    <location>
        <begin position="114"/>
        <end position="131"/>
    </location>
</feature>
<protein>
    <submittedName>
        <fullName evidence="2">Uncharacterized protein</fullName>
    </submittedName>
</protein>
<reference evidence="2" key="1">
    <citation type="journal article" date="2015" name="Proc. Natl. Acad. Sci. U.S.A.">
        <title>Bacterial clade with the ribosomal RNA operon on a small plasmid rather than the chromosome.</title>
        <authorList>
            <person name="Anda M."/>
            <person name="Ohtsubo Y."/>
            <person name="Okubo T."/>
            <person name="Sugawara M."/>
            <person name="Nagata Y."/>
            <person name="Tsuda M."/>
            <person name="Minamisawa K."/>
            <person name="Mitsui H."/>
        </authorList>
    </citation>
    <scope>NUCLEOTIDE SEQUENCE</scope>
    <source>
        <strain evidence="2">DSM 14790</strain>
    </source>
</reference>
<organism evidence="2">
    <name type="scientific">Aurantimonas coralicida</name>
    <dbReference type="NCBI Taxonomy" id="182270"/>
    <lineage>
        <taxon>Bacteria</taxon>
        <taxon>Pseudomonadati</taxon>
        <taxon>Pseudomonadota</taxon>
        <taxon>Alphaproteobacteria</taxon>
        <taxon>Hyphomicrobiales</taxon>
        <taxon>Aurantimonadaceae</taxon>
        <taxon>Aurantimonas</taxon>
    </lineage>
</organism>
<proteinExistence type="predicted"/>
<keyword evidence="1" id="KW-0812">Transmembrane</keyword>
<feature type="transmembrane region" description="Helical" evidence="1">
    <location>
        <begin position="137"/>
        <end position="158"/>
    </location>
</feature>
<keyword evidence="1" id="KW-1133">Transmembrane helix</keyword>
<feature type="transmembrane region" description="Helical" evidence="1">
    <location>
        <begin position="72"/>
        <end position="94"/>
    </location>
</feature>
<feature type="transmembrane region" description="Helical" evidence="1">
    <location>
        <begin position="47"/>
        <end position="66"/>
    </location>
</feature>
<evidence type="ECO:0000256" key="1">
    <source>
        <dbReference type="SAM" id="Phobius"/>
    </source>
</evidence>
<dbReference type="EMBL" id="LC066373">
    <property type="protein sequence ID" value="BAT26655.1"/>
    <property type="molecule type" value="Genomic_DNA"/>
</dbReference>